<dbReference type="Proteomes" id="UP000284123">
    <property type="component" value="Unassembled WGS sequence"/>
</dbReference>
<evidence type="ECO:0008006" key="4">
    <source>
        <dbReference type="Google" id="ProtNLM"/>
    </source>
</evidence>
<feature type="region of interest" description="Disordered" evidence="1">
    <location>
        <begin position="77"/>
        <end position="98"/>
    </location>
</feature>
<name>A0A8B3GMK4_LACPA</name>
<organism evidence="2 3">
    <name type="scientific">Lacticaseibacillus paracasei</name>
    <name type="common">Lactobacillus paracasei</name>
    <dbReference type="NCBI Taxonomy" id="1597"/>
    <lineage>
        <taxon>Bacteria</taxon>
        <taxon>Bacillati</taxon>
        <taxon>Bacillota</taxon>
        <taxon>Bacilli</taxon>
        <taxon>Lactobacillales</taxon>
        <taxon>Lactobacillaceae</taxon>
        <taxon>Lacticaseibacillus</taxon>
    </lineage>
</organism>
<evidence type="ECO:0000313" key="2">
    <source>
        <dbReference type="EMBL" id="RNE26223.1"/>
    </source>
</evidence>
<evidence type="ECO:0000313" key="3">
    <source>
        <dbReference type="Proteomes" id="UP000284123"/>
    </source>
</evidence>
<dbReference type="AlphaFoldDB" id="A0A8B3GMK4"/>
<gene>
    <name evidence="2" type="ORF">FAM6012_02892</name>
</gene>
<protein>
    <recommendedName>
        <fullName evidence="4">Ltrc</fullName>
    </recommendedName>
</protein>
<reference evidence="2 3" key="1">
    <citation type="journal article" date="2018" name="Front. Microbiol.">
        <title>Conversion of Methionine to Cysteine in Lactobacillus paracasei Depends on the Highly Mobile cysK-ctl-cysE Gene Cluster.</title>
        <authorList>
            <person name="Wuthrich D."/>
            <person name="Irmler S."/>
            <person name="Berthoud H."/>
            <person name="Guggenbuhl B."/>
            <person name="Eugster E."/>
            <person name="Bruggmann R."/>
        </authorList>
    </citation>
    <scope>NUCLEOTIDE SEQUENCE [LARGE SCALE GENOMIC DNA]</scope>
    <source>
        <strain evidence="2 3">FAM6012</strain>
    </source>
</reference>
<accession>A0A8B3GMK4</accession>
<evidence type="ECO:0000256" key="1">
    <source>
        <dbReference type="SAM" id="MobiDB-lite"/>
    </source>
</evidence>
<proteinExistence type="predicted"/>
<sequence length="98" mass="10941">MIELSDGLTKQLGLQEALQAPDHGLTQQSAKALNQSCEGLQQQVQSATNPQQKAQFKIQLTAVHQEISDRTQKQLQAFAEQNPEIKQSNSKPDRSMKR</sequence>
<dbReference type="EMBL" id="LKGI01000109">
    <property type="protein sequence ID" value="RNE26223.1"/>
    <property type="molecule type" value="Genomic_DNA"/>
</dbReference>
<comment type="caution">
    <text evidence="2">The sequence shown here is derived from an EMBL/GenBank/DDBJ whole genome shotgun (WGS) entry which is preliminary data.</text>
</comment>